<feature type="transmembrane region" description="Helical" evidence="9">
    <location>
        <begin position="709"/>
        <end position="736"/>
    </location>
</feature>
<feature type="transmembrane region" description="Helical" evidence="9">
    <location>
        <begin position="135"/>
        <end position="157"/>
    </location>
</feature>
<feature type="domain" description="ABC transmembrane type-1" evidence="11">
    <location>
        <begin position="98"/>
        <end position="377"/>
    </location>
</feature>
<dbReference type="OrthoDB" id="6500128at2759"/>
<dbReference type="RefSeq" id="XP_014258968.1">
    <property type="nucleotide sequence ID" value="XM_014403482.2"/>
</dbReference>
<evidence type="ECO:0000256" key="3">
    <source>
        <dbReference type="ARBA" id="ARBA00022692"/>
    </source>
</evidence>
<evidence type="ECO:0000259" key="11">
    <source>
        <dbReference type="PROSITE" id="PS50929"/>
    </source>
</evidence>
<keyword evidence="6 9" id="KW-1133">Transmembrane helix</keyword>
<dbReference type="EnsemblMetazoa" id="XM_014403482.2">
    <property type="protein sequence ID" value="XP_014258968.1"/>
    <property type="gene ID" value="LOC106672227"/>
</dbReference>
<feature type="domain" description="ABC transporter" evidence="10">
    <location>
        <begin position="1041"/>
        <end position="1274"/>
    </location>
</feature>
<evidence type="ECO:0000256" key="8">
    <source>
        <dbReference type="SAM" id="MobiDB-lite"/>
    </source>
</evidence>
<dbReference type="InterPro" id="IPR027417">
    <property type="entry name" value="P-loop_NTPase"/>
</dbReference>
<dbReference type="SUPFAM" id="SSF90123">
    <property type="entry name" value="ABC transporter transmembrane region"/>
    <property type="match status" value="2"/>
</dbReference>
<dbReference type="OMA" id="ACAQWFH"/>
<dbReference type="PANTHER" id="PTHR24223">
    <property type="entry name" value="ATP-BINDING CASSETTE SUB-FAMILY C"/>
    <property type="match status" value="1"/>
</dbReference>
<dbReference type="SMART" id="SM00382">
    <property type="entry name" value="AAA"/>
    <property type="match status" value="2"/>
</dbReference>
<dbReference type="InterPro" id="IPR003593">
    <property type="entry name" value="AAA+_ATPase"/>
</dbReference>
<dbReference type="CDD" id="cd03244">
    <property type="entry name" value="ABCC_MRP_domain2"/>
    <property type="match status" value="1"/>
</dbReference>
<feature type="domain" description="ABC transporter" evidence="10">
    <location>
        <begin position="434"/>
        <end position="655"/>
    </location>
</feature>
<dbReference type="PROSITE" id="PS50893">
    <property type="entry name" value="ABC_TRANSPORTER_2"/>
    <property type="match status" value="2"/>
</dbReference>
<dbReference type="PROSITE" id="PS50929">
    <property type="entry name" value="ABC_TM1F"/>
    <property type="match status" value="2"/>
</dbReference>
<dbReference type="Pfam" id="PF00005">
    <property type="entry name" value="ABC_tran"/>
    <property type="match status" value="2"/>
</dbReference>
<dbReference type="FunFam" id="3.40.50.300:FF:000482">
    <property type="entry name" value="Multidrug resistance-associated protein member 4"/>
    <property type="match status" value="1"/>
</dbReference>
<comment type="subcellular location">
    <subcellularLocation>
        <location evidence="1">Membrane</location>
        <topology evidence="1">Multi-pass membrane protein</topology>
    </subcellularLocation>
</comment>
<evidence type="ECO:0008006" key="14">
    <source>
        <dbReference type="Google" id="ProtNLM"/>
    </source>
</evidence>
<dbReference type="SUPFAM" id="SSF52540">
    <property type="entry name" value="P-loop containing nucleoside triphosphate hydrolases"/>
    <property type="match status" value="2"/>
</dbReference>
<dbReference type="CDD" id="cd03250">
    <property type="entry name" value="ABCC_MRP_domain1"/>
    <property type="match status" value="1"/>
</dbReference>
<name>A0A8I6S8L8_CIMLE</name>
<keyword evidence="5" id="KW-0067">ATP-binding</keyword>
<feature type="transmembrane region" description="Helical" evidence="9">
    <location>
        <begin position="235"/>
        <end position="254"/>
    </location>
</feature>
<feature type="transmembrane region" description="Helical" evidence="9">
    <location>
        <begin position="833"/>
        <end position="855"/>
    </location>
</feature>
<dbReference type="Proteomes" id="UP000494040">
    <property type="component" value="Unassembled WGS sequence"/>
</dbReference>
<dbReference type="InterPro" id="IPR030240">
    <property type="entry name" value="ABCC4_TMD1"/>
</dbReference>
<dbReference type="InterPro" id="IPR036640">
    <property type="entry name" value="ABC1_TM_sf"/>
</dbReference>
<feature type="transmembrane region" description="Helical" evidence="9">
    <location>
        <begin position="318"/>
        <end position="341"/>
    </location>
</feature>
<feature type="transmembrane region" description="Helical" evidence="9">
    <location>
        <begin position="361"/>
        <end position="377"/>
    </location>
</feature>
<feature type="domain" description="ABC transmembrane type-1" evidence="11">
    <location>
        <begin position="724"/>
        <end position="1003"/>
    </location>
</feature>
<feature type="compositionally biased region" description="Basic and acidic residues" evidence="8">
    <location>
        <begin position="1026"/>
        <end position="1037"/>
    </location>
</feature>
<dbReference type="Gene3D" id="1.20.1560.10">
    <property type="entry name" value="ABC transporter type 1, transmembrane domain"/>
    <property type="match status" value="2"/>
</dbReference>
<keyword evidence="4" id="KW-0547">Nucleotide-binding</keyword>
<dbReference type="FunFam" id="1.20.1560.10:FF:000026">
    <property type="entry name" value="Multidrug resistance-associated protein lethal(2)03659"/>
    <property type="match status" value="1"/>
</dbReference>
<evidence type="ECO:0000259" key="10">
    <source>
        <dbReference type="PROSITE" id="PS50893"/>
    </source>
</evidence>
<evidence type="ECO:0000256" key="2">
    <source>
        <dbReference type="ARBA" id="ARBA00022448"/>
    </source>
</evidence>
<dbReference type="Pfam" id="PF00664">
    <property type="entry name" value="ABC_membrane"/>
    <property type="match status" value="2"/>
</dbReference>
<dbReference type="InterPro" id="IPR017871">
    <property type="entry name" value="ABC_transporter-like_CS"/>
</dbReference>
<dbReference type="GO" id="GO:0005524">
    <property type="term" value="F:ATP binding"/>
    <property type="evidence" value="ECO:0007669"/>
    <property type="project" value="UniProtKB-KW"/>
</dbReference>
<dbReference type="PROSITE" id="PS00211">
    <property type="entry name" value="ABC_TRANSPORTER_1"/>
    <property type="match status" value="2"/>
</dbReference>
<dbReference type="GeneID" id="106672227"/>
<keyword evidence="13" id="KW-1185">Reference proteome</keyword>
<reference evidence="12" key="1">
    <citation type="submission" date="2022-01" db="UniProtKB">
        <authorList>
            <consortium name="EnsemblMetazoa"/>
        </authorList>
    </citation>
    <scope>IDENTIFICATION</scope>
</reference>
<proteinExistence type="predicted"/>
<evidence type="ECO:0000256" key="6">
    <source>
        <dbReference type="ARBA" id="ARBA00022989"/>
    </source>
</evidence>
<dbReference type="GO" id="GO:0016020">
    <property type="term" value="C:membrane"/>
    <property type="evidence" value="ECO:0007669"/>
    <property type="project" value="UniProtKB-SubCell"/>
</dbReference>
<feature type="transmembrane region" description="Helical" evidence="9">
    <location>
        <begin position="946"/>
        <end position="967"/>
    </location>
</feature>
<dbReference type="GO" id="GO:0016887">
    <property type="term" value="F:ATP hydrolysis activity"/>
    <property type="evidence" value="ECO:0007669"/>
    <property type="project" value="InterPro"/>
</dbReference>
<dbReference type="InterPro" id="IPR011527">
    <property type="entry name" value="ABC1_TM_dom"/>
</dbReference>
<dbReference type="KEGG" id="clec:106672227"/>
<protein>
    <recommendedName>
        <fullName evidence="14">Multidrug resistance-associated protein lethal(2)03659</fullName>
    </recommendedName>
</protein>
<dbReference type="PANTHER" id="PTHR24223:SF448">
    <property type="entry name" value="FI20146P1-RELATED"/>
    <property type="match status" value="1"/>
</dbReference>
<organism evidence="12 13">
    <name type="scientific">Cimex lectularius</name>
    <name type="common">Bed bug</name>
    <name type="synonym">Acanthia lectularia</name>
    <dbReference type="NCBI Taxonomy" id="79782"/>
    <lineage>
        <taxon>Eukaryota</taxon>
        <taxon>Metazoa</taxon>
        <taxon>Ecdysozoa</taxon>
        <taxon>Arthropoda</taxon>
        <taxon>Hexapoda</taxon>
        <taxon>Insecta</taxon>
        <taxon>Pterygota</taxon>
        <taxon>Neoptera</taxon>
        <taxon>Paraneoptera</taxon>
        <taxon>Hemiptera</taxon>
        <taxon>Heteroptera</taxon>
        <taxon>Panheteroptera</taxon>
        <taxon>Cimicomorpha</taxon>
        <taxon>Cimicidae</taxon>
        <taxon>Cimex</taxon>
    </lineage>
</organism>
<keyword evidence="2" id="KW-0813">Transport</keyword>
<accession>A0A8I6S8L8</accession>
<feature type="transmembrane region" description="Helical" evidence="9">
    <location>
        <begin position="861"/>
        <end position="880"/>
    </location>
</feature>
<dbReference type="InterPro" id="IPR003439">
    <property type="entry name" value="ABC_transporter-like_ATP-bd"/>
</dbReference>
<evidence type="ECO:0000256" key="5">
    <source>
        <dbReference type="ARBA" id="ARBA00022840"/>
    </source>
</evidence>
<keyword evidence="3 9" id="KW-0812">Transmembrane</keyword>
<evidence type="ECO:0000313" key="13">
    <source>
        <dbReference type="Proteomes" id="UP000494040"/>
    </source>
</evidence>
<evidence type="ECO:0000313" key="12">
    <source>
        <dbReference type="EnsemblMetazoa" id="XP_014258968.1"/>
    </source>
</evidence>
<evidence type="ECO:0000256" key="1">
    <source>
        <dbReference type="ARBA" id="ARBA00004141"/>
    </source>
</evidence>
<dbReference type="InterPro" id="IPR050173">
    <property type="entry name" value="ABC_transporter_C-like"/>
</dbReference>
<dbReference type="FunFam" id="1.20.1560.10:FF:000014">
    <property type="entry name" value="Multidrug resistance-associated protein member 4"/>
    <property type="match status" value="1"/>
</dbReference>
<feature type="region of interest" description="Disordered" evidence="8">
    <location>
        <begin position="1017"/>
        <end position="1037"/>
    </location>
</feature>
<dbReference type="FunFam" id="3.40.50.300:FF:000163">
    <property type="entry name" value="Multidrug resistance-associated protein member 4"/>
    <property type="match status" value="1"/>
</dbReference>
<feature type="transmembrane region" description="Helical" evidence="9">
    <location>
        <begin position="207"/>
        <end position="229"/>
    </location>
</feature>
<keyword evidence="7 9" id="KW-0472">Membrane</keyword>
<feature type="transmembrane region" description="Helical" evidence="9">
    <location>
        <begin position="94"/>
        <end position="115"/>
    </location>
</feature>
<evidence type="ECO:0000256" key="4">
    <source>
        <dbReference type="ARBA" id="ARBA00022741"/>
    </source>
</evidence>
<feature type="transmembrane region" description="Helical" evidence="9">
    <location>
        <begin position="763"/>
        <end position="785"/>
    </location>
</feature>
<sequence>MQSTKEENAKKKNLRALANPLSAVTFSWTLPLFWQGFKRELLVDDLAEPLDEHCSSKLGDKLEKAWDEEVAKCKNTQKSPSFLKAILRVFGWRLFFYGFFIATAELGARVAQPLLLGRLIGCFTTGLNETLNEAYMFAVGVILCTAYTIFITHPYMMAIMHIGMKLRVAACSVMYRKALRLSKMTLGQTTVGKVVNLMSNDVNRFDIAFLFVHILWIGPVQTIIATYFMWNEVEWAAIIGLISLFIFIPFQAFLGKKISHYRQRTAARTDERVRLMNEIISGIQVIKMYTWEKPFANLVSEARKKEIKYISKSSYIRGILLSFIVFHSRASIFCTIIAYALFGNNISAEKVFVLASFYNTLRQTMTVFFPLAITQTAEGRISVKRIREFLLLDEFQTSKDCVTLEKNGDVLSFDKKQTPERYVHLLKEYDTPCVEIKNASAKWNENNETLNNLSLDVYPGKLTVVIGPVGSGKSSLLYMILRELELYSGSMKVCGKMSYASQDAWLFHGSVRQNILFGEEFNKEKYKKVIRACALKTDFEQLPFGDKTIVGERGVSLSGGQRARINLARAVYKDADIYLLDDPLSAVDPHVSKHLFEDCIQGYLKSKVVILVTHQLQYLEKVDQIILLENGHVKMSGSYTDLKESKLDFTGFLNTESNEDDELIDGPRRLSRQSSIHSVASSMNEDRWNGEPVENVEYQMKGSVSSKIYYAYFRAGGGMFIISVVLMLFFFVQILASGGDYWITHWVNLEEDNISQSDRDFCIYVFTALIVSTVVFTLIRSYMFFYMCMRSSTNLHNQMFNALTRTTMWFFNNNSSGRILNRFSKDMGSIDELLTAALIDVLQIFITLFGIIIVVATVNPWLLIPTAVCAIIFYFLRIFYLSTSRSIKRLEGITRSPVFTHVNSSMQGLTTIRAFGAQKILIKEFDYHQDLHSSAWYLFIASSRAFGFWLDFVCLIYISLVTLSFLIFGGEKYGGNVGLAISQSIGLTGMFQWGMRQTAELENQMTSVERVMEYTSLEQEPPLESPPDKRPKESWPENGKIEFKNLSLRYSPLDPWVLRDLNFTIEPNEKVGIVGRTGAGKSSLLSALFRLSELDGKIIIDGVDTSEIGLHELRSKLSIIPQEPVLFSGTLRKNLDPFDEYNDDVLWSAIDQVKFREAVKELAGGLQGRISEGGSNLSVGQRQLVCLARAIIKNNKILVLDEATANVDPKTDTLIQQTIRDKFKDCTVLTIAHRLHTVMDSDKVLVMDAGTMVEFDHPYKLLENKNGFFSKMVENTGTQTAARLMQMAHESFAVARDPEEQ</sequence>
<evidence type="ECO:0000256" key="7">
    <source>
        <dbReference type="ARBA" id="ARBA00023136"/>
    </source>
</evidence>
<dbReference type="CDD" id="cd18593">
    <property type="entry name" value="ABC_6TM_MRP4_D1_like"/>
    <property type="match status" value="1"/>
</dbReference>
<evidence type="ECO:0000256" key="9">
    <source>
        <dbReference type="SAM" id="Phobius"/>
    </source>
</evidence>
<dbReference type="GO" id="GO:0140359">
    <property type="term" value="F:ABC-type transporter activity"/>
    <property type="evidence" value="ECO:0007669"/>
    <property type="project" value="InterPro"/>
</dbReference>
<dbReference type="Gene3D" id="3.40.50.300">
    <property type="entry name" value="P-loop containing nucleotide triphosphate hydrolases"/>
    <property type="match status" value="2"/>
</dbReference>